<feature type="transmembrane region" description="Helical" evidence="1">
    <location>
        <begin position="101"/>
        <end position="118"/>
    </location>
</feature>
<evidence type="ECO:0000313" key="2">
    <source>
        <dbReference type="EMBL" id="MFC3149167.1"/>
    </source>
</evidence>
<accession>A0ABV7HBM1</accession>
<keyword evidence="1" id="KW-0472">Membrane</keyword>
<comment type="caution">
    <text evidence="2">The sequence shown here is derived from an EMBL/GenBank/DDBJ whole genome shotgun (WGS) entry which is preliminary data.</text>
</comment>
<dbReference type="RefSeq" id="WP_377305722.1">
    <property type="nucleotide sequence ID" value="NZ_CP180191.1"/>
</dbReference>
<sequence length="130" mass="14338">MHADLLAVHRACVALSLTLFTARGLGVAVNQSWPMHSALCHLSAVTDTLLLLAGASLWWLIGYSLAHNTWLSAKLTLLPIYIVLGSFALKRGRTHAQRMTCLVGALAVVFYVLGIAIYRQPWSWFAFLFV</sequence>
<feature type="transmembrane region" description="Helical" evidence="1">
    <location>
        <begin position="67"/>
        <end position="89"/>
    </location>
</feature>
<proteinExistence type="predicted"/>
<dbReference type="PIRSF" id="PIRSF005610">
    <property type="entry name" value="SirB"/>
    <property type="match status" value="1"/>
</dbReference>
<organism evidence="2 3">
    <name type="scientific">Piscinibacterium candidicorallinum</name>
    <dbReference type="NCBI Taxonomy" id="1793872"/>
    <lineage>
        <taxon>Bacteria</taxon>
        <taxon>Pseudomonadati</taxon>
        <taxon>Pseudomonadota</taxon>
        <taxon>Betaproteobacteria</taxon>
        <taxon>Burkholderiales</taxon>
        <taxon>Piscinibacterium</taxon>
    </lineage>
</organism>
<gene>
    <name evidence="2" type="ORF">ACFOEN_16210</name>
</gene>
<dbReference type="PANTHER" id="PTHR39594:SF1">
    <property type="entry name" value="PROTEIN YCHQ"/>
    <property type="match status" value="1"/>
</dbReference>
<name>A0ABV7HBM1_9BURK</name>
<dbReference type="Proteomes" id="UP001595556">
    <property type="component" value="Unassembled WGS sequence"/>
</dbReference>
<feature type="transmembrane region" description="Helical" evidence="1">
    <location>
        <begin position="6"/>
        <end position="26"/>
    </location>
</feature>
<dbReference type="EMBL" id="JBHRTI010000010">
    <property type="protein sequence ID" value="MFC3149167.1"/>
    <property type="molecule type" value="Genomic_DNA"/>
</dbReference>
<protein>
    <submittedName>
        <fullName evidence="2">SirB2 family protein</fullName>
    </submittedName>
</protein>
<keyword evidence="1" id="KW-1133">Transmembrane helix</keyword>
<evidence type="ECO:0000256" key="1">
    <source>
        <dbReference type="SAM" id="Phobius"/>
    </source>
</evidence>
<dbReference type="InterPro" id="IPR007360">
    <property type="entry name" value="SirB"/>
</dbReference>
<dbReference type="Pfam" id="PF04247">
    <property type="entry name" value="SirB"/>
    <property type="match status" value="1"/>
</dbReference>
<keyword evidence="1" id="KW-0812">Transmembrane</keyword>
<evidence type="ECO:0000313" key="3">
    <source>
        <dbReference type="Proteomes" id="UP001595556"/>
    </source>
</evidence>
<feature type="transmembrane region" description="Helical" evidence="1">
    <location>
        <begin position="38"/>
        <end position="61"/>
    </location>
</feature>
<keyword evidence="3" id="KW-1185">Reference proteome</keyword>
<dbReference type="PANTHER" id="PTHR39594">
    <property type="entry name" value="PROTEIN YCHQ"/>
    <property type="match status" value="1"/>
</dbReference>
<reference evidence="3" key="1">
    <citation type="journal article" date="2019" name="Int. J. Syst. Evol. Microbiol.">
        <title>The Global Catalogue of Microorganisms (GCM) 10K type strain sequencing project: providing services to taxonomists for standard genome sequencing and annotation.</title>
        <authorList>
            <consortium name="The Broad Institute Genomics Platform"/>
            <consortium name="The Broad Institute Genome Sequencing Center for Infectious Disease"/>
            <person name="Wu L."/>
            <person name="Ma J."/>
        </authorList>
    </citation>
    <scope>NUCLEOTIDE SEQUENCE [LARGE SCALE GENOMIC DNA]</scope>
    <source>
        <strain evidence="3">KCTC 52168</strain>
    </source>
</reference>